<dbReference type="Proteomes" id="UP000033491">
    <property type="component" value="Unassembled WGS sequence"/>
</dbReference>
<evidence type="ECO:0000313" key="9">
    <source>
        <dbReference type="EMBL" id="KJW11741.1"/>
    </source>
</evidence>
<dbReference type="InterPro" id="IPR003474">
    <property type="entry name" value="Glcn_transporter"/>
</dbReference>
<accession>A0A0F3RP45</accession>
<dbReference type="NCBIfam" id="TIGR00791">
    <property type="entry name" value="gntP"/>
    <property type="match status" value="1"/>
</dbReference>
<dbReference type="PATRIC" id="fig|216463.3.peg.1861"/>
<organism evidence="9 10">
    <name type="scientific">Levilactobacillus spicheri</name>
    <dbReference type="NCBI Taxonomy" id="216463"/>
    <lineage>
        <taxon>Bacteria</taxon>
        <taxon>Bacillati</taxon>
        <taxon>Bacillota</taxon>
        <taxon>Bacilli</taxon>
        <taxon>Lactobacillales</taxon>
        <taxon>Lactobacillaceae</taxon>
        <taxon>Levilactobacillus</taxon>
    </lineage>
</organism>
<evidence type="ECO:0000256" key="5">
    <source>
        <dbReference type="ARBA" id="ARBA00022989"/>
    </source>
</evidence>
<dbReference type="STRING" id="216463.VC81_13005"/>
<proteinExistence type="inferred from homology"/>
<dbReference type="GO" id="GO:0005886">
    <property type="term" value="C:plasma membrane"/>
    <property type="evidence" value="ECO:0007669"/>
    <property type="project" value="UniProtKB-SubCell"/>
</dbReference>
<feature type="transmembrane region" description="Helical" evidence="8">
    <location>
        <begin position="390"/>
        <end position="414"/>
    </location>
</feature>
<keyword evidence="6 8" id="KW-0472">Membrane</keyword>
<keyword evidence="5 8" id="KW-1133">Transmembrane helix</keyword>
<dbReference type="EMBL" id="JZCR01000025">
    <property type="protein sequence ID" value="KJW11741.1"/>
    <property type="molecule type" value="Genomic_DNA"/>
</dbReference>
<evidence type="ECO:0000256" key="2">
    <source>
        <dbReference type="ARBA" id="ARBA00022448"/>
    </source>
</evidence>
<protein>
    <submittedName>
        <fullName evidence="9">Gluconate permease</fullName>
    </submittedName>
</protein>
<comment type="subcellular location">
    <subcellularLocation>
        <location evidence="1">Cell membrane</location>
        <topology evidence="1">Multi-pass membrane protein</topology>
    </subcellularLocation>
</comment>
<comment type="similarity">
    <text evidence="7">Belongs to the GntP permease family.</text>
</comment>
<feature type="transmembrane region" description="Helical" evidence="8">
    <location>
        <begin position="59"/>
        <end position="77"/>
    </location>
</feature>
<feature type="transmembrane region" description="Helical" evidence="8">
    <location>
        <begin position="175"/>
        <end position="194"/>
    </location>
</feature>
<dbReference type="Pfam" id="PF02447">
    <property type="entry name" value="GntP_permease"/>
    <property type="match status" value="1"/>
</dbReference>
<comment type="caution">
    <text evidence="9">The sequence shown here is derived from an EMBL/GenBank/DDBJ whole genome shotgun (WGS) entry which is preliminary data.</text>
</comment>
<dbReference type="PANTHER" id="PTHR30354:SF22">
    <property type="entry name" value="HIGH-AFFINITY GLUCONATE TRANSPORTER"/>
    <property type="match status" value="1"/>
</dbReference>
<reference evidence="9 10" key="1">
    <citation type="submission" date="2015-03" db="EMBL/GenBank/DDBJ databases">
        <authorList>
            <person name="Zheng J."/>
            <person name="Ganezle M."/>
        </authorList>
    </citation>
    <scope>NUCLEOTIDE SEQUENCE [LARGE SCALE GENOMIC DNA]</scope>
    <source>
        <strain evidence="9 10">LP38</strain>
    </source>
</reference>
<evidence type="ECO:0000256" key="3">
    <source>
        <dbReference type="ARBA" id="ARBA00022475"/>
    </source>
</evidence>
<evidence type="ECO:0000256" key="7">
    <source>
        <dbReference type="ARBA" id="ARBA00049663"/>
    </source>
</evidence>
<feature type="transmembrane region" description="Helical" evidence="8">
    <location>
        <begin position="30"/>
        <end position="47"/>
    </location>
</feature>
<dbReference type="AlphaFoldDB" id="A0A0F3RP45"/>
<feature type="transmembrane region" description="Helical" evidence="8">
    <location>
        <begin position="229"/>
        <end position="252"/>
    </location>
</feature>
<dbReference type="GO" id="GO:0015128">
    <property type="term" value="F:gluconate transmembrane transporter activity"/>
    <property type="evidence" value="ECO:0007669"/>
    <property type="project" value="InterPro"/>
</dbReference>
<evidence type="ECO:0000256" key="4">
    <source>
        <dbReference type="ARBA" id="ARBA00022692"/>
    </source>
</evidence>
<dbReference type="PIRSF" id="PIRSF002746">
    <property type="entry name" value="Gluconate_transporter"/>
    <property type="match status" value="1"/>
</dbReference>
<evidence type="ECO:0000256" key="8">
    <source>
        <dbReference type="SAM" id="Phobius"/>
    </source>
</evidence>
<keyword evidence="3" id="KW-1003">Cell membrane</keyword>
<feature type="transmembrane region" description="Helical" evidence="8">
    <location>
        <begin position="272"/>
        <end position="291"/>
    </location>
</feature>
<sequence length="452" mass="47741">MMQFVILLLGILLLLFLIIRVKLNTFVSLIATSILVALGLGMNPASIADSIKNGIGSSMGELIIVFGFGAMIGRLVSDAGGSYRIARTLINVFGKKRLQVAIVIASFLIGISLLFEVGLVLVTPIVFAVALEADVPFLYLGISMAAALSATQGFLPPQPSPTAVATALGANVGEMLLIGVIVAIPCVIVAGPIWTRVIRRFNPDLFVVKKSLPAFGEVKEFDLDETPTFGLSVLTSLFPVVFMALATVYQMVANGGTAPKNPHGLDAVITMVGNPVIAMVIALLFAIWSMGIHRGRSMKQISGTLEDAIKSIAMLLMVIAGGSAFKQVLIDGGVGKAVQDLMMHSKFSPILLAWLITVILRISLGSATVSGMTAAGLITPLMHTLGADPVMIALAIGAGSLAASHVNDAGFWMFSEYFDLSVKDTFKVWTTLETVISIVGLLMVLLMNAIFH</sequence>
<feature type="transmembrane region" description="Helical" evidence="8">
    <location>
        <begin position="312"/>
        <end position="330"/>
    </location>
</feature>
<evidence type="ECO:0000256" key="1">
    <source>
        <dbReference type="ARBA" id="ARBA00004651"/>
    </source>
</evidence>
<name>A0A0F3RP45_9LACO</name>
<feature type="transmembrane region" description="Helical" evidence="8">
    <location>
        <begin position="434"/>
        <end position="451"/>
    </location>
</feature>
<gene>
    <name evidence="9" type="ORF">VC81_13005</name>
</gene>
<feature type="transmembrane region" description="Helical" evidence="8">
    <location>
        <begin position="97"/>
        <end position="130"/>
    </location>
</feature>
<dbReference type="PANTHER" id="PTHR30354">
    <property type="entry name" value="GNT FAMILY GLUCONATE TRANSPORTER"/>
    <property type="match status" value="1"/>
</dbReference>
<evidence type="ECO:0000256" key="6">
    <source>
        <dbReference type="ARBA" id="ARBA00023136"/>
    </source>
</evidence>
<evidence type="ECO:0000313" key="10">
    <source>
        <dbReference type="Proteomes" id="UP000033491"/>
    </source>
</evidence>
<keyword evidence="4 8" id="KW-0812">Transmembrane</keyword>
<keyword evidence="2" id="KW-0813">Transport</keyword>
<feature type="transmembrane region" description="Helical" evidence="8">
    <location>
        <begin position="350"/>
        <end position="378"/>
    </location>
</feature>